<dbReference type="NCBIfam" id="NF042991">
    <property type="entry name" value="alk_phos_PafA"/>
    <property type="match status" value="1"/>
</dbReference>
<protein>
    <submittedName>
        <fullName evidence="6">Alkaline phosphatase family protein</fullName>
    </submittedName>
</protein>
<dbReference type="RefSeq" id="WP_166690842.1">
    <property type="nucleotide sequence ID" value="NZ_WAEL01000001.1"/>
</dbReference>
<dbReference type="SUPFAM" id="SSF53649">
    <property type="entry name" value="Alkaline phosphatase-like"/>
    <property type="match status" value="1"/>
</dbReference>
<dbReference type="PIRSF" id="PIRSF031924">
    <property type="entry name" value="Pi-irrepressible_AP"/>
    <property type="match status" value="1"/>
</dbReference>
<dbReference type="Gene3D" id="3.30.1360.150">
    <property type="match status" value="1"/>
</dbReference>
<reference evidence="7" key="2">
    <citation type="submission" date="2023-07" db="EMBL/GenBank/DDBJ databases">
        <authorList>
            <person name="Jung D.-H."/>
        </authorList>
    </citation>
    <scope>NUCLEOTIDE SEQUENCE [LARGE SCALE GENOMIC DNA]</scope>
    <source>
        <strain evidence="7">JA-25</strain>
    </source>
</reference>
<feature type="chain" id="PRO_5046364205" evidence="5">
    <location>
        <begin position="22"/>
        <end position="567"/>
    </location>
</feature>
<evidence type="ECO:0000256" key="5">
    <source>
        <dbReference type="SAM" id="SignalP"/>
    </source>
</evidence>
<proteinExistence type="predicted"/>
<evidence type="ECO:0000256" key="1">
    <source>
        <dbReference type="ARBA" id="ARBA00022553"/>
    </source>
</evidence>
<feature type="region of interest" description="Disordered" evidence="4">
    <location>
        <begin position="22"/>
        <end position="45"/>
    </location>
</feature>
<name>A0ABX0QG99_9BACT</name>
<evidence type="ECO:0000256" key="4">
    <source>
        <dbReference type="SAM" id="MobiDB-lite"/>
    </source>
</evidence>
<dbReference type="PANTHER" id="PTHR10151:SF120">
    <property type="entry name" value="BIS(5'-ADENOSYL)-TRIPHOSPHATASE"/>
    <property type="match status" value="1"/>
</dbReference>
<dbReference type="Pfam" id="PF01663">
    <property type="entry name" value="Phosphodiest"/>
    <property type="match status" value="1"/>
</dbReference>
<evidence type="ECO:0000256" key="2">
    <source>
        <dbReference type="ARBA" id="ARBA00022723"/>
    </source>
</evidence>
<dbReference type="InterPro" id="IPR017850">
    <property type="entry name" value="Alkaline_phosphatase_core_sf"/>
</dbReference>
<keyword evidence="3 5" id="KW-0732">Signal</keyword>
<feature type="compositionally biased region" description="Low complexity" evidence="4">
    <location>
        <begin position="32"/>
        <end position="45"/>
    </location>
</feature>
<dbReference type="CDD" id="cd16016">
    <property type="entry name" value="AP-SPAP"/>
    <property type="match status" value="1"/>
</dbReference>
<evidence type="ECO:0000256" key="3">
    <source>
        <dbReference type="ARBA" id="ARBA00022729"/>
    </source>
</evidence>
<gene>
    <name evidence="6" type="ORF">F7231_02960</name>
</gene>
<sequence length="567" mass="62610">MIRSALSLLLLALLSASTAVGQSKTATPPNKSITPTTSPGNSNTSARPKLVVGIVIDQMRYDYLYRYYEKYSSLTTGGGFRRLIEQGYNCRNNHYHYAATYTGPGHAAIYTGSAPAFNGIVGNEFYDRKLGRIMYCAEDTTVQTVGNTGSAGQMSPRNMLVTTIGDQLKLATDNRAKVIGIALKDRGSILPAGHAADGAYWFDSKDGNWITSTFYRKELPNWVQAYNSRRLPDQFMKQKWTPLLPLDQYVESTPDDQPYEASLPGDTKSVFPHEFVAVAGQSRYEVLRATPYGDQLTKEFALAALDGEQLGKDNITDLLAVSFSTPDYVGHAFGTHAVETEDEYLRLDLQLQDFFNQLDAKVGKGEWLAFLSADHGAADIPAFSRSYRIPADIKSAGEVGESVKAALAKAYGPGQWMLTYFNQQVYLNTALLAEKKIPIQEVHALIRVTLLAQRGVINVINLHDLGNTPLPENQLTMLRNVYHPNRSGDIYVMLQASWFEGRNRGTTHGTVYPYDTHVPFLIYGWGVQHGQTFHRTQIADIAPTVCALLGILEPNGCIGNPVEDALK</sequence>
<dbReference type="Gene3D" id="3.40.720.10">
    <property type="entry name" value="Alkaline Phosphatase, subunit A"/>
    <property type="match status" value="1"/>
</dbReference>
<dbReference type="PANTHER" id="PTHR10151">
    <property type="entry name" value="ECTONUCLEOTIDE PYROPHOSPHATASE/PHOSPHODIESTERASE"/>
    <property type="match status" value="1"/>
</dbReference>
<accession>A0ABX0QG99</accession>
<dbReference type="InterPro" id="IPR026263">
    <property type="entry name" value="Alkaline_phosphatase_prok"/>
</dbReference>
<keyword evidence="7" id="KW-1185">Reference proteome</keyword>
<dbReference type="InterPro" id="IPR002591">
    <property type="entry name" value="Phosphodiest/P_Trfase"/>
</dbReference>
<reference evidence="7" key="1">
    <citation type="submission" date="2019-09" db="EMBL/GenBank/DDBJ databases">
        <authorList>
            <person name="Jung D.-H."/>
        </authorList>
    </citation>
    <scope>NUCLEOTIDE SEQUENCE [LARGE SCALE GENOMIC DNA]</scope>
    <source>
        <strain evidence="7">JA-25</strain>
    </source>
</reference>
<keyword evidence="1" id="KW-0597">Phosphoprotein</keyword>
<evidence type="ECO:0000313" key="6">
    <source>
        <dbReference type="EMBL" id="NID09119.1"/>
    </source>
</evidence>
<organism evidence="6 7">
    <name type="scientific">Fibrivirga algicola</name>
    <dbReference type="NCBI Taxonomy" id="2950420"/>
    <lineage>
        <taxon>Bacteria</taxon>
        <taxon>Pseudomonadati</taxon>
        <taxon>Bacteroidota</taxon>
        <taxon>Cytophagia</taxon>
        <taxon>Cytophagales</taxon>
        <taxon>Spirosomataceae</taxon>
        <taxon>Fibrivirga</taxon>
    </lineage>
</organism>
<feature type="signal peptide" evidence="5">
    <location>
        <begin position="1"/>
        <end position="21"/>
    </location>
</feature>
<feature type="compositionally biased region" description="Polar residues" evidence="4">
    <location>
        <begin position="22"/>
        <end position="31"/>
    </location>
</feature>
<keyword evidence="2" id="KW-0479">Metal-binding</keyword>
<dbReference type="Proteomes" id="UP000606008">
    <property type="component" value="Unassembled WGS sequence"/>
</dbReference>
<evidence type="ECO:0000313" key="7">
    <source>
        <dbReference type="Proteomes" id="UP000606008"/>
    </source>
</evidence>
<comment type="caution">
    <text evidence="6">The sequence shown here is derived from an EMBL/GenBank/DDBJ whole genome shotgun (WGS) entry which is preliminary data.</text>
</comment>
<dbReference type="EMBL" id="WAEL01000001">
    <property type="protein sequence ID" value="NID09119.1"/>
    <property type="molecule type" value="Genomic_DNA"/>
</dbReference>